<evidence type="ECO:0000313" key="1">
    <source>
        <dbReference type="EMBL" id="VDO58082.1"/>
    </source>
</evidence>
<accession>A0A183LI15</accession>
<proteinExistence type="predicted"/>
<organism evidence="1 2">
    <name type="scientific">Schistosoma margrebowiei</name>
    <dbReference type="NCBI Taxonomy" id="48269"/>
    <lineage>
        <taxon>Eukaryota</taxon>
        <taxon>Metazoa</taxon>
        <taxon>Spiralia</taxon>
        <taxon>Lophotrochozoa</taxon>
        <taxon>Platyhelminthes</taxon>
        <taxon>Trematoda</taxon>
        <taxon>Digenea</taxon>
        <taxon>Strigeidida</taxon>
        <taxon>Schistosomatoidea</taxon>
        <taxon>Schistosomatidae</taxon>
        <taxon>Schistosoma</taxon>
    </lineage>
</organism>
<dbReference type="Proteomes" id="UP000277204">
    <property type="component" value="Unassembled WGS sequence"/>
</dbReference>
<sequence length="119" mass="13369">MHQQIKQKTTSVAADSAAISLNIQKGKSKILRYNTARLIPIALDEEDLEDVKNLYISGSIIDKHSGYDASVGAGRKCKSTIFTTEENLGLEKTVNQHQYQNFQYECQDSSTVWEKNLES</sequence>
<evidence type="ECO:0000313" key="2">
    <source>
        <dbReference type="Proteomes" id="UP000277204"/>
    </source>
</evidence>
<dbReference type="AlphaFoldDB" id="A0A183LI15"/>
<keyword evidence="2" id="KW-1185">Reference proteome</keyword>
<name>A0A183LI15_9TREM</name>
<dbReference type="EMBL" id="UZAI01000978">
    <property type="protein sequence ID" value="VDO58082.1"/>
    <property type="molecule type" value="Genomic_DNA"/>
</dbReference>
<protein>
    <submittedName>
        <fullName evidence="1">Uncharacterized protein</fullName>
    </submittedName>
</protein>
<gene>
    <name evidence="1" type="ORF">SMRZ_LOCUS3440</name>
</gene>
<reference evidence="1 2" key="1">
    <citation type="submission" date="2018-11" db="EMBL/GenBank/DDBJ databases">
        <authorList>
            <consortium name="Pathogen Informatics"/>
        </authorList>
    </citation>
    <scope>NUCLEOTIDE SEQUENCE [LARGE SCALE GENOMIC DNA]</scope>
    <source>
        <strain evidence="1 2">Zambia</strain>
    </source>
</reference>